<dbReference type="Pfam" id="PF07143">
    <property type="entry name" value="CrtC"/>
    <property type="match status" value="1"/>
</dbReference>
<feature type="chain" id="PRO_5012058568" evidence="1">
    <location>
        <begin position="27"/>
        <end position="406"/>
    </location>
</feature>
<evidence type="ECO:0000256" key="1">
    <source>
        <dbReference type="SAM" id="SignalP"/>
    </source>
</evidence>
<keyword evidence="3" id="KW-0378">Hydrolase</keyword>
<dbReference type="PANTHER" id="PTHR38591">
    <property type="entry name" value="HYDROLASE"/>
    <property type="match status" value="1"/>
</dbReference>
<sequence>MVMVDATASRRAWLWACLASAAGAHAAPPPTEVPDPIRRGRPLVFPRDHGAHTGARIEWWYLTGSLWPATYTEAEAQTRGGLLGFQITFFRLKTGLAAADALPGRFAARQLLMAHAALTDVAEASHQHGQRLQRWNGADDAPPLARAQRGDAAVNVGRWRLWREVEDRWITEVDVPEAMHPRARAPGFALRCALTPTQPLLLQGAAGFSRKGPREEEASHYYSVPHLQAEGRLWRGAAVGDRLPETGQAVRGRVWLDHEWSDTLLAPNAAGWDWVGLHGWDGSALTAFRLRDRAPGAAPVWAGGSWRASARAAVRDFAPQEVRFEPLAEWVSPRTGARYPVRWRLHTPAGTHEIHALLDGQELDGAASTGTIYWEGLAEWRDAASGRVLGRGYLEMTGYVGRFSVG</sequence>
<dbReference type="GO" id="GO:0016787">
    <property type="term" value="F:hydrolase activity"/>
    <property type="evidence" value="ECO:0007669"/>
    <property type="project" value="UniProtKB-KW"/>
</dbReference>
<reference evidence="3 4" key="1">
    <citation type="submission" date="2017-07" db="EMBL/GenBank/DDBJ databases">
        <title>Complete Genome Sequence of the cosmetic ferment Vitreoscilla filiformis (ATCC15551).</title>
        <authorList>
            <person name="Contreras S."/>
            <person name="Sagory-Zalkind P."/>
            <person name="Blanquart H."/>
            <person name="Iltis A."/>
            <person name="Morand S.C."/>
        </authorList>
    </citation>
    <scope>NUCLEOTIDE SEQUENCE [LARGE SCALE GENOMIC DNA]</scope>
    <source>
        <strain evidence="3 4">ATCC 15551</strain>
    </source>
</reference>
<dbReference type="Gene3D" id="2.40.370.10">
    <property type="entry name" value="AttH-like domain"/>
    <property type="match status" value="2"/>
</dbReference>
<dbReference type="SUPFAM" id="SSF159245">
    <property type="entry name" value="AttH-like"/>
    <property type="match status" value="1"/>
</dbReference>
<proteinExistence type="predicted"/>
<gene>
    <name evidence="3" type="ORF">VITFI_CDS2357</name>
</gene>
<dbReference type="InterPro" id="IPR023374">
    <property type="entry name" value="AttH-like_dom_sf"/>
</dbReference>
<protein>
    <submittedName>
        <fullName evidence="3">Hydrolase</fullName>
    </submittedName>
</protein>
<name>A0A221KGQ4_VITFI</name>
<feature type="domain" description="AttH" evidence="2">
    <location>
        <begin position="57"/>
        <end position="262"/>
    </location>
</feature>
<keyword evidence="4" id="KW-1185">Reference proteome</keyword>
<dbReference type="PANTHER" id="PTHR38591:SF1">
    <property type="entry name" value="BLL1000 PROTEIN"/>
    <property type="match status" value="1"/>
</dbReference>
<dbReference type="KEGG" id="vff:VITFI_CDS2357"/>
<dbReference type="Pfam" id="PF17186">
    <property type="entry name" value="Lipocalin_9"/>
    <property type="match status" value="1"/>
</dbReference>
<organism evidence="3 4">
    <name type="scientific">Vitreoscilla filiformis</name>
    <dbReference type="NCBI Taxonomy" id="63"/>
    <lineage>
        <taxon>Bacteria</taxon>
        <taxon>Pseudomonadati</taxon>
        <taxon>Pseudomonadota</taxon>
        <taxon>Betaproteobacteria</taxon>
        <taxon>Neisseriales</taxon>
        <taxon>Neisseriaceae</taxon>
        <taxon>Vitreoscilla</taxon>
    </lineage>
</organism>
<accession>A0A221KGQ4</accession>
<dbReference type="EMBL" id="CP022423">
    <property type="protein sequence ID" value="ASM78135.1"/>
    <property type="molecule type" value="Genomic_DNA"/>
</dbReference>
<evidence type="ECO:0000313" key="4">
    <source>
        <dbReference type="Proteomes" id="UP000199729"/>
    </source>
</evidence>
<keyword evidence="1" id="KW-0732">Signal</keyword>
<dbReference type="InterPro" id="IPR010791">
    <property type="entry name" value="AttH_dom"/>
</dbReference>
<dbReference type="Proteomes" id="UP000199729">
    <property type="component" value="Chromosome"/>
</dbReference>
<evidence type="ECO:0000313" key="3">
    <source>
        <dbReference type="EMBL" id="ASM78135.1"/>
    </source>
</evidence>
<dbReference type="AlphaFoldDB" id="A0A221KGQ4"/>
<feature type="signal peptide" evidence="1">
    <location>
        <begin position="1"/>
        <end position="26"/>
    </location>
</feature>
<evidence type="ECO:0000259" key="2">
    <source>
        <dbReference type="Pfam" id="PF07143"/>
    </source>
</evidence>